<accession>A0ABR8Z910</accession>
<reference evidence="1 2" key="1">
    <citation type="submission" date="2020-09" db="EMBL/GenBank/DDBJ databases">
        <title>Genome seq and assembly of Chryseobacterium sp.</title>
        <authorList>
            <person name="Chhetri G."/>
        </authorList>
    </citation>
    <scope>NUCLEOTIDE SEQUENCE [LARGE SCALE GENOMIC DNA]</scope>
    <source>
        <strain evidence="1 2">GCR10</strain>
    </source>
</reference>
<evidence type="ECO:0000313" key="2">
    <source>
        <dbReference type="Proteomes" id="UP000637299"/>
    </source>
</evidence>
<dbReference type="RefSeq" id="WP_191735456.1">
    <property type="nucleotide sequence ID" value="NZ_JACYFS010000001.1"/>
</dbReference>
<keyword evidence="2" id="KW-1185">Reference proteome</keyword>
<dbReference type="InterPro" id="IPR005901">
    <property type="entry name" value="GLPGLI"/>
</dbReference>
<organism evidence="1 2">
    <name type="scientific">Chryseobacterium caseinilyticum</name>
    <dbReference type="NCBI Taxonomy" id="2771428"/>
    <lineage>
        <taxon>Bacteria</taxon>
        <taxon>Pseudomonadati</taxon>
        <taxon>Bacteroidota</taxon>
        <taxon>Flavobacteriia</taxon>
        <taxon>Flavobacteriales</taxon>
        <taxon>Weeksellaceae</taxon>
        <taxon>Chryseobacterium group</taxon>
        <taxon>Chryseobacterium</taxon>
    </lineage>
</organism>
<protein>
    <submittedName>
        <fullName evidence="1">GLPGLI family protein</fullName>
    </submittedName>
</protein>
<comment type="caution">
    <text evidence="1">The sequence shown here is derived from an EMBL/GenBank/DDBJ whole genome shotgun (WGS) entry which is preliminary data.</text>
</comment>
<dbReference type="NCBIfam" id="TIGR01200">
    <property type="entry name" value="GLPGLI"/>
    <property type="match status" value="1"/>
</dbReference>
<sequence length="273" mass="32129">MLRLLLLLITTSLYAQNYRFVYEYKFRPDVIIKDSLVTDYMNLDTDGKESYFYNAAKFEKDSAYAATKDSKVFSEYKNFDRNLTYTVHKIYSPKSIKFYDKFQTANLVIREEKFPVWKIQNEFKKIGEVNCQKAVADYRGRKWEAWFSKDYPVSDGPYKFSGLPGLVVQIQDTELDHQFNLIQIKKTKSNYGFLPKTNKEISEKEFRKLWTDYRFASDEIDNMNINSKEGTVVLQLKDGYTSTIKKDRLTKAKDFDAALSAILSKSKNRIERD</sequence>
<gene>
    <name evidence="1" type="ORF">IC610_04685</name>
</gene>
<proteinExistence type="predicted"/>
<dbReference type="EMBL" id="JACYFS010000001">
    <property type="protein sequence ID" value="MBD8081720.1"/>
    <property type="molecule type" value="Genomic_DNA"/>
</dbReference>
<evidence type="ECO:0000313" key="1">
    <source>
        <dbReference type="EMBL" id="MBD8081720.1"/>
    </source>
</evidence>
<dbReference type="Pfam" id="PF09697">
    <property type="entry name" value="Porph_ging"/>
    <property type="match status" value="1"/>
</dbReference>
<name>A0ABR8Z910_9FLAO</name>
<dbReference type="Proteomes" id="UP000637299">
    <property type="component" value="Unassembled WGS sequence"/>
</dbReference>